<dbReference type="InterPro" id="IPR035967">
    <property type="entry name" value="SWAP/Surp_sf"/>
</dbReference>
<comment type="caution">
    <text evidence="1">The sequence shown here is derived from an EMBL/GenBank/DDBJ whole genome shotgun (WGS) entry which is preliminary data.</text>
</comment>
<protein>
    <submittedName>
        <fullName evidence="1">Uncharacterized protein</fullName>
    </submittedName>
</protein>
<dbReference type="PANTHER" id="PTHR12323">
    <property type="entry name" value="SR-RELATED CTD ASSOCIATED FACTOR 6"/>
    <property type="match status" value="1"/>
</dbReference>
<dbReference type="Gene3D" id="1.10.10.790">
    <property type="entry name" value="Surp module"/>
    <property type="match status" value="1"/>
</dbReference>
<sequence>MAMADGSDLAADLRKRVEIMADHIARNGADFEATVKQKNANNPQFAFLYNGEGSVYYQQVLARHRGVQAAKAPPQANPPAAASLATLLRSGQVNPPPQPSPVLPKPPQPTVVQPSLVQPRPAQMSPGHQSPYQQNLGVSQMNQGQIGSLTNLLRQEVRPSGFQAPMRIGVPPGLQTPETVPVGILSNMLASARDLPRQVRYKPLDPVSTPQTLPMEVPSAHLLGRVEEFYDELRDEERASSSSSSSRSRSRELGSEKGQTHFRALFFWCCKEGWQRLSRANRNGSDECSPSSSAMLRVLCRVETESRSHPQGP</sequence>
<gene>
    <name evidence="1" type="ORF">SCF082_LOCUS27227</name>
</gene>
<name>A0ABP0MD80_9DINO</name>
<dbReference type="PANTHER" id="PTHR12323:SF0">
    <property type="entry name" value="CALCIUM HOMEOSTASIS ENDOPLASMIC RETICULUM PROTEIN"/>
    <property type="match status" value="1"/>
</dbReference>
<evidence type="ECO:0000313" key="1">
    <source>
        <dbReference type="EMBL" id="CAK9049023.1"/>
    </source>
</evidence>
<dbReference type="InterPro" id="IPR000061">
    <property type="entry name" value="Surp"/>
</dbReference>
<dbReference type="PROSITE" id="PS50128">
    <property type="entry name" value="SURP"/>
    <property type="match status" value="1"/>
</dbReference>
<proteinExistence type="predicted"/>
<keyword evidence="2" id="KW-1185">Reference proteome</keyword>
<dbReference type="SUPFAM" id="SSF109905">
    <property type="entry name" value="Surp module (SWAP domain)"/>
    <property type="match status" value="1"/>
</dbReference>
<dbReference type="Proteomes" id="UP001642464">
    <property type="component" value="Unassembled WGS sequence"/>
</dbReference>
<organism evidence="1 2">
    <name type="scientific">Durusdinium trenchii</name>
    <dbReference type="NCBI Taxonomy" id="1381693"/>
    <lineage>
        <taxon>Eukaryota</taxon>
        <taxon>Sar</taxon>
        <taxon>Alveolata</taxon>
        <taxon>Dinophyceae</taxon>
        <taxon>Suessiales</taxon>
        <taxon>Symbiodiniaceae</taxon>
        <taxon>Durusdinium</taxon>
    </lineage>
</organism>
<dbReference type="EMBL" id="CAXAMM010020979">
    <property type="protein sequence ID" value="CAK9049023.1"/>
    <property type="molecule type" value="Genomic_DNA"/>
</dbReference>
<dbReference type="SMART" id="SM00648">
    <property type="entry name" value="SWAP"/>
    <property type="match status" value="1"/>
</dbReference>
<dbReference type="Pfam" id="PF01805">
    <property type="entry name" value="Surp"/>
    <property type="match status" value="1"/>
</dbReference>
<evidence type="ECO:0000313" key="2">
    <source>
        <dbReference type="Proteomes" id="UP001642464"/>
    </source>
</evidence>
<reference evidence="1 2" key="1">
    <citation type="submission" date="2024-02" db="EMBL/GenBank/DDBJ databases">
        <authorList>
            <person name="Chen Y."/>
            <person name="Shah S."/>
            <person name="Dougan E. K."/>
            <person name="Thang M."/>
            <person name="Chan C."/>
        </authorList>
    </citation>
    <scope>NUCLEOTIDE SEQUENCE [LARGE SCALE GENOMIC DNA]</scope>
</reference>
<accession>A0ABP0MD80</accession>